<keyword evidence="2" id="KW-1185">Reference proteome</keyword>
<dbReference type="PANTHER" id="PTHR33198">
    <property type="entry name" value="ANK_REP_REGION DOMAIN-CONTAINING PROTEIN-RELATED"/>
    <property type="match status" value="1"/>
</dbReference>
<proteinExistence type="predicted"/>
<sequence length="165" mass="19600">MTEALFKPPEPLVLDGNISENWRKFVQRFDLFMTATDLDNKREEKKIAVFLNLIGEEGLELYNTFTFENTQVKTLKKIKDKFQEYCAPRKNVIFERYKFNTILQVEGQSFDNFVTELRKAVKTTEYTSQDEMVRDRIVMGIYDKTIQERLLREASLTLQKTIDLY</sequence>
<name>A0AAN7SSZ7_9COLE</name>
<protein>
    <submittedName>
        <fullName evidence="1">Uncharacterized protein</fullName>
    </submittedName>
</protein>
<organism evidence="1 2">
    <name type="scientific">Aquatica leii</name>
    <dbReference type="NCBI Taxonomy" id="1421715"/>
    <lineage>
        <taxon>Eukaryota</taxon>
        <taxon>Metazoa</taxon>
        <taxon>Ecdysozoa</taxon>
        <taxon>Arthropoda</taxon>
        <taxon>Hexapoda</taxon>
        <taxon>Insecta</taxon>
        <taxon>Pterygota</taxon>
        <taxon>Neoptera</taxon>
        <taxon>Endopterygota</taxon>
        <taxon>Coleoptera</taxon>
        <taxon>Polyphaga</taxon>
        <taxon>Elateriformia</taxon>
        <taxon>Elateroidea</taxon>
        <taxon>Lampyridae</taxon>
        <taxon>Luciolinae</taxon>
        <taxon>Aquatica</taxon>
    </lineage>
</organism>
<dbReference type="AlphaFoldDB" id="A0AAN7SSZ7"/>
<dbReference type="EMBL" id="JARPUR010000001">
    <property type="protein sequence ID" value="KAK4886965.1"/>
    <property type="molecule type" value="Genomic_DNA"/>
</dbReference>
<accession>A0AAN7SSZ7</accession>
<gene>
    <name evidence="1" type="ORF">RN001_003236</name>
</gene>
<dbReference type="Proteomes" id="UP001353858">
    <property type="component" value="Unassembled WGS sequence"/>
</dbReference>
<comment type="caution">
    <text evidence="1">The sequence shown here is derived from an EMBL/GenBank/DDBJ whole genome shotgun (WGS) entry which is preliminary data.</text>
</comment>
<reference evidence="2" key="1">
    <citation type="submission" date="2023-01" db="EMBL/GenBank/DDBJ databases">
        <title>Key to firefly adult light organ development and bioluminescence: homeobox transcription factors regulate luciferase expression and transportation to peroxisome.</title>
        <authorList>
            <person name="Fu X."/>
        </authorList>
    </citation>
    <scope>NUCLEOTIDE SEQUENCE [LARGE SCALE GENOMIC DNA]</scope>
</reference>
<evidence type="ECO:0000313" key="1">
    <source>
        <dbReference type="EMBL" id="KAK4886965.1"/>
    </source>
</evidence>
<dbReference type="PANTHER" id="PTHR33198:SF20">
    <property type="entry name" value="RETROTRANSPOSON GAG DOMAIN-CONTAINING PROTEIN"/>
    <property type="match status" value="1"/>
</dbReference>
<evidence type="ECO:0000313" key="2">
    <source>
        <dbReference type="Proteomes" id="UP001353858"/>
    </source>
</evidence>